<sequence length="97" mass="11693">MLMTILIYFREKIFPNYLSHIVLKYCRLHERQACRLQQTIVKYFLPHQTVLDEDLGLKEAKKSLIRSFTKSFENPVDQEKFDRMQIVFFAINGKYTD</sequence>
<dbReference type="EMBL" id="BLAL01000027">
    <property type="protein sequence ID" value="GES77001.1"/>
    <property type="molecule type" value="Genomic_DNA"/>
</dbReference>
<comment type="caution">
    <text evidence="1">The sequence shown here is derived from an EMBL/GenBank/DDBJ whole genome shotgun (WGS) entry which is preliminary data.</text>
</comment>
<accession>A0A8H3QF62</accession>
<organism evidence="1 2">
    <name type="scientific">Rhizophagus clarus</name>
    <dbReference type="NCBI Taxonomy" id="94130"/>
    <lineage>
        <taxon>Eukaryota</taxon>
        <taxon>Fungi</taxon>
        <taxon>Fungi incertae sedis</taxon>
        <taxon>Mucoromycota</taxon>
        <taxon>Glomeromycotina</taxon>
        <taxon>Glomeromycetes</taxon>
        <taxon>Glomerales</taxon>
        <taxon>Glomeraceae</taxon>
        <taxon>Rhizophagus</taxon>
    </lineage>
</organism>
<gene>
    <name evidence="1" type="ORF">RCL2_000439000</name>
</gene>
<dbReference type="Proteomes" id="UP000615446">
    <property type="component" value="Unassembled WGS sequence"/>
</dbReference>
<reference evidence="1" key="1">
    <citation type="submission" date="2019-10" db="EMBL/GenBank/DDBJ databases">
        <title>Conservation and host-specific expression of non-tandemly repeated heterogenous ribosome RNA gene in arbuscular mycorrhizal fungi.</title>
        <authorList>
            <person name="Maeda T."/>
            <person name="Kobayashi Y."/>
            <person name="Nakagawa T."/>
            <person name="Ezawa T."/>
            <person name="Yamaguchi K."/>
            <person name="Bino T."/>
            <person name="Nishimoto Y."/>
            <person name="Shigenobu S."/>
            <person name="Kawaguchi M."/>
        </authorList>
    </citation>
    <scope>NUCLEOTIDE SEQUENCE</scope>
    <source>
        <strain evidence="1">HR1</strain>
    </source>
</reference>
<name>A0A8H3QF62_9GLOM</name>
<evidence type="ECO:0000313" key="2">
    <source>
        <dbReference type="Proteomes" id="UP000615446"/>
    </source>
</evidence>
<evidence type="ECO:0000313" key="1">
    <source>
        <dbReference type="EMBL" id="GES77001.1"/>
    </source>
</evidence>
<protein>
    <submittedName>
        <fullName evidence="1">Uncharacterized protein</fullName>
    </submittedName>
</protein>
<dbReference type="AlphaFoldDB" id="A0A8H3QF62"/>
<proteinExistence type="predicted"/>
<dbReference type="OrthoDB" id="2448606at2759"/>